<protein>
    <submittedName>
        <fullName evidence="1">Uncharacterized protein</fullName>
    </submittedName>
</protein>
<accession>A0A835HW40</accession>
<evidence type="ECO:0000313" key="1">
    <source>
        <dbReference type="EMBL" id="KAF9607185.1"/>
    </source>
</evidence>
<organism evidence="1 2">
    <name type="scientific">Coptis chinensis</name>
    <dbReference type="NCBI Taxonomy" id="261450"/>
    <lineage>
        <taxon>Eukaryota</taxon>
        <taxon>Viridiplantae</taxon>
        <taxon>Streptophyta</taxon>
        <taxon>Embryophyta</taxon>
        <taxon>Tracheophyta</taxon>
        <taxon>Spermatophyta</taxon>
        <taxon>Magnoliopsida</taxon>
        <taxon>Ranunculales</taxon>
        <taxon>Ranunculaceae</taxon>
        <taxon>Coptidoideae</taxon>
        <taxon>Coptis</taxon>
    </lineage>
</organism>
<comment type="caution">
    <text evidence="1">The sequence shown here is derived from an EMBL/GenBank/DDBJ whole genome shotgun (WGS) entry which is preliminary data.</text>
</comment>
<gene>
    <name evidence="1" type="ORF">IFM89_033392</name>
</gene>
<dbReference type="Proteomes" id="UP000631114">
    <property type="component" value="Unassembled WGS sequence"/>
</dbReference>
<evidence type="ECO:0000313" key="2">
    <source>
        <dbReference type="Proteomes" id="UP000631114"/>
    </source>
</evidence>
<name>A0A835HW40_9MAGN</name>
<sequence>MVEAVLLRSKFRDWRQAIGEKLADNSRMQSATKLKKIIQSSKGPDLRSRMQLLKDQISTTIDRLHTVFGTHVFVAICRGYWNRMGQDVLGFLENRKDNRVWYKG</sequence>
<proteinExistence type="predicted"/>
<dbReference type="PANTHER" id="PTHR31110">
    <property type="entry name" value="PESTICIDAL CRYSTAL CRY8BA PROTEIN"/>
    <property type="match status" value="1"/>
</dbReference>
<reference evidence="1 2" key="1">
    <citation type="submission" date="2020-10" db="EMBL/GenBank/DDBJ databases">
        <title>The Coptis chinensis genome and diversification of protoberbering-type alkaloids.</title>
        <authorList>
            <person name="Wang B."/>
            <person name="Shu S."/>
            <person name="Song C."/>
            <person name="Liu Y."/>
        </authorList>
    </citation>
    <scope>NUCLEOTIDE SEQUENCE [LARGE SCALE GENOMIC DNA]</scope>
    <source>
        <strain evidence="1">HL-2020</strain>
        <tissue evidence="1">Leaf</tissue>
    </source>
</reference>
<dbReference type="EMBL" id="JADFTS010000005">
    <property type="protein sequence ID" value="KAF9607185.1"/>
    <property type="molecule type" value="Genomic_DNA"/>
</dbReference>
<dbReference type="PANTHER" id="PTHR31110:SF2">
    <property type="entry name" value="PESTICIDAL CRYSTAL CRY8BA PROTEIN"/>
    <property type="match status" value="1"/>
</dbReference>
<dbReference type="AlphaFoldDB" id="A0A835HW40"/>
<keyword evidence="2" id="KW-1185">Reference proteome</keyword>
<dbReference type="OrthoDB" id="1571544at2759"/>